<dbReference type="PANTHER" id="PTHR30143:SF0">
    <property type="entry name" value="2-KETO-4-PENTENOATE HYDRATASE"/>
    <property type="match status" value="1"/>
</dbReference>
<proteinExistence type="predicted"/>
<dbReference type="OrthoDB" id="9792137at2"/>
<gene>
    <name evidence="2" type="ORF">SAMN04489707_102047</name>
</gene>
<reference evidence="2 3" key="1">
    <citation type="submission" date="2016-10" db="EMBL/GenBank/DDBJ databases">
        <authorList>
            <person name="de Groot N.N."/>
        </authorList>
    </citation>
    <scope>NUCLEOTIDE SEQUENCE [LARGE SCALE GENOMIC DNA]</scope>
    <source>
        <strain evidence="2 3">R-24608</strain>
    </source>
</reference>
<dbReference type="GO" id="GO:0005737">
    <property type="term" value="C:cytoplasm"/>
    <property type="evidence" value="ECO:0007669"/>
    <property type="project" value="TreeGrafter"/>
</dbReference>
<dbReference type="AlphaFoldDB" id="A0A1I7IY90"/>
<feature type="signal peptide" evidence="1">
    <location>
        <begin position="1"/>
        <end position="22"/>
    </location>
</feature>
<dbReference type="Gene3D" id="3.90.850.10">
    <property type="entry name" value="Fumarylacetoacetase-like, C-terminal domain"/>
    <property type="match status" value="1"/>
</dbReference>
<organism evidence="2 3">
    <name type="scientific">Paenacidovorax caeni</name>
    <dbReference type="NCBI Taxonomy" id="343013"/>
    <lineage>
        <taxon>Bacteria</taxon>
        <taxon>Pseudomonadati</taxon>
        <taxon>Pseudomonadota</taxon>
        <taxon>Betaproteobacteria</taxon>
        <taxon>Burkholderiales</taxon>
        <taxon>Comamonadaceae</taxon>
        <taxon>Paenacidovorax</taxon>
    </lineage>
</organism>
<evidence type="ECO:0000313" key="3">
    <source>
        <dbReference type="Proteomes" id="UP000183656"/>
    </source>
</evidence>
<sequence>MHTKQTLIALLLGVACATSAQAECLSDAQADDLAAHYLARTPAANLEGLSDADGACTRAKFNARIAPRLGKVVGYKAGLTNPAVQKRFGTDKPVWGKLYEGMVQPSGATIDAAFGARPLFEADMLVRVKSAAVNQARTPMEVLEAIDQVVPFIELPDLLVQAPSKLNGAGVGAINVGARLGVAGQPLAVPVLRAERYALLDALQNMQVTLTDAQGAVLGRGKGSDILEHPLNAVVWLAQALQQEGIALQPGDLVSLGSFSPLLPPKPGLAVTATYEGLPGAQPVRVMFK</sequence>
<name>A0A1I7IY90_9BURK</name>
<dbReference type="InterPro" id="IPR036663">
    <property type="entry name" value="Fumarylacetoacetase_C_sf"/>
</dbReference>
<dbReference type="InterPro" id="IPR050772">
    <property type="entry name" value="Hydratase-Decarb/MhpD_sf"/>
</dbReference>
<feature type="chain" id="PRO_5010371520" evidence="1">
    <location>
        <begin position="23"/>
        <end position="289"/>
    </location>
</feature>
<dbReference type="STRING" id="343013.SAMN04489707_102047"/>
<accession>A0A1I7IY90</accession>
<evidence type="ECO:0000256" key="1">
    <source>
        <dbReference type="SAM" id="SignalP"/>
    </source>
</evidence>
<protein>
    <submittedName>
        <fullName evidence="2">2-keto-4-pentenoate hydratase</fullName>
    </submittedName>
</protein>
<keyword evidence="1" id="KW-0732">Signal</keyword>
<dbReference type="PANTHER" id="PTHR30143">
    <property type="entry name" value="ACID HYDRATASE"/>
    <property type="match status" value="1"/>
</dbReference>
<dbReference type="GO" id="GO:0008684">
    <property type="term" value="F:2-oxopent-4-enoate hydratase activity"/>
    <property type="evidence" value="ECO:0007669"/>
    <property type="project" value="TreeGrafter"/>
</dbReference>
<dbReference type="Proteomes" id="UP000183656">
    <property type="component" value="Unassembled WGS sequence"/>
</dbReference>
<keyword evidence="3" id="KW-1185">Reference proteome</keyword>
<evidence type="ECO:0000313" key="2">
    <source>
        <dbReference type="EMBL" id="SFU77909.1"/>
    </source>
</evidence>
<dbReference type="SUPFAM" id="SSF56529">
    <property type="entry name" value="FAH"/>
    <property type="match status" value="1"/>
</dbReference>
<dbReference type="RefSeq" id="WP_054256566.1">
    <property type="nucleotide sequence ID" value="NZ_CYIG01000020.1"/>
</dbReference>
<dbReference type="PROSITE" id="PS51257">
    <property type="entry name" value="PROKAR_LIPOPROTEIN"/>
    <property type="match status" value="1"/>
</dbReference>
<dbReference type="EMBL" id="FPBX01000020">
    <property type="protein sequence ID" value="SFU77909.1"/>
    <property type="molecule type" value="Genomic_DNA"/>
</dbReference>